<evidence type="ECO:0000259" key="13">
    <source>
        <dbReference type="Pfam" id="PF03900"/>
    </source>
</evidence>
<evidence type="ECO:0000259" key="11">
    <source>
        <dbReference type="Pfam" id="PF01379"/>
    </source>
</evidence>
<dbReference type="SUPFAM" id="SSF69618">
    <property type="entry name" value="HemD-like"/>
    <property type="match status" value="1"/>
</dbReference>
<dbReference type="RefSeq" id="WP_102198146.1">
    <property type="nucleotide sequence ID" value="NZ_PNHP01000003.1"/>
</dbReference>
<evidence type="ECO:0000313" key="15">
    <source>
        <dbReference type="Proteomes" id="UP000235658"/>
    </source>
</evidence>
<dbReference type="Gene3D" id="3.30.160.40">
    <property type="entry name" value="Porphobilinogen deaminase, C-terminal domain"/>
    <property type="match status" value="1"/>
</dbReference>
<dbReference type="GeneID" id="84578761"/>
<dbReference type="EC" id="2.5.1.61" evidence="9"/>
<evidence type="ECO:0000256" key="7">
    <source>
        <dbReference type="ARBA" id="ARBA00023244"/>
    </source>
</evidence>
<feature type="domain" description="Porphobilinogen deaminase N-terminal" evidence="11">
    <location>
        <begin position="2"/>
        <end position="206"/>
    </location>
</feature>
<dbReference type="Pfam" id="PF00590">
    <property type="entry name" value="TP_methylase"/>
    <property type="match status" value="1"/>
</dbReference>
<evidence type="ECO:0000256" key="8">
    <source>
        <dbReference type="ARBA" id="ARBA00048169"/>
    </source>
</evidence>
<dbReference type="Gene3D" id="3.40.190.10">
    <property type="entry name" value="Periplasmic binding protein-like II"/>
    <property type="match status" value="2"/>
</dbReference>
<feature type="domain" description="Tetrapyrrole methylase" evidence="10">
    <location>
        <begin position="295"/>
        <end position="502"/>
    </location>
</feature>
<evidence type="ECO:0000256" key="5">
    <source>
        <dbReference type="ARBA" id="ARBA00022679"/>
    </source>
</evidence>
<dbReference type="InterPro" id="IPR003754">
    <property type="entry name" value="4pyrrol_synth_uPrphyn_synth"/>
</dbReference>
<sequence>MIKIGSRASKLALIQANMVKDILEKEGLEAQIVEISTKGDRIRDRKIDQLNSKGVFVREIEEKLLDKTIDLAVHSLKDMPSQIDDRLIFTPPLKGEDPRDCFVGKDVFKKMDDLNNALVGTGSNRRVCQGKNYFSNIKFKAIRGNVETRIKKIQSENLDGVILAKSGLIRAGLDGEINFDLDPHIFTPSPCQGILGIEIRKEDKNLFEIFKKNSDEKTLFRMETERAFQKELGADCSTPMGIFTEIDHDKITLTGSMAFDKDDKINYQKVSGNISERISLAQKLAKNLKKKSYKKIILAGAGIGSKNNITLAVKKALDEADVIIYDRLLNQEILDPYRNKDLYYVGKSMGDHVLSQDDINKLMVDKAKTGKKVVRLKGGDPYVFGRGSEEALFIKENDLEFETLPGLTSGIVCLNTAGIPASHRNMATSISFITGHRSENQNEDFKKYAKLPGTLVFYMGLKNLPNIIKDLIAGGIEKDKKIAIISNGSSPKQKVYTSTVEKVLEEIDLEKIERPAIIVVSDTVGLREYLNYFESKNFGKKIALTRDYESTIKDKEKLEHLGFDVKIVPTIKILEKNTDLLEEKFKDFSYDYLVFTSKNAVKIFFDKLIEKHDIRDIGKVKIAAIGEKTKKEIEKYNLKVDIVPRNFVGENLLDQMAKYVKKDDKIFFPHSNLSRKKIIEGLGKMGELDEIEIYDNIRAEKEDIDLDFDGVIFTSSSCVNNFVEIYGKESLKNTKIFSIGQITSKTIKNHGLEVYKESKKQSVDSLIERIVEDYENEKN</sequence>
<dbReference type="GO" id="GO:0004418">
    <property type="term" value="F:hydroxymethylbilane synthase activity"/>
    <property type="evidence" value="ECO:0007669"/>
    <property type="project" value="UniProtKB-UniRule"/>
</dbReference>
<name>A0A2N6UIW3_9FIRM</name>
<accession>A0A2N6UIW3</accession>
<dbReference type="NCBIfam" id="TIGR01469">
    <property type="entry name" value="cobA_cysG_Cterm"/>
    <property type="match status" value="1"/>
</dbReference>
<dbReference type="Gene3D" id="3.30.950.10">
    <property type="entry name" value="Methyltransferase, Cobalt-precorrin-4 Transmethylase, Domain 2"/>
    <property type="match status" value="1"/>
</dbReference>
<evidence type="ECO:0000256" key="2">
    <source>
        <dbReference type="ARBA" id="ARBA00002869"/>
    </source>
</evidence>
<dbReference type="NCBIfam" id="NF004790">
    <property type="entry name" value="PRK06136.1"/>
    <property type="match status" value="1"/>
</dbReference>
<evidence type="ECO:0000256" key="3">
    <source>
        <dbReference type="ARBA" id="ARBA00005638"/>
    </source>
</evidence>
<dbReference type="EMBL" id="PNHP01000003">
    <property type="protein sequence ID" value="PMC81608.1"/>
    <property type="molecule type" value="Genomic_DNA"/>
</dbReference>
<dbReference type="Gene3D" id="3.40.1010.10">
    <property type="entry name" value="Cobalt-precorrin-4 Transmethylase, Domain 1"/>
    <property type="match status" value="1"/>
</dbReference>
<dbReference type="Proteomes" id="UP000235658">
    <property type="component" value="Unassembled WGS sequence"/>
</dbReference>
<dbReference type="GO" id="GO:0019354">
    <property type="term" value="P:siroheme biosynthetic process"/>
    <property type="evidence" value="ECO:0007669"/>
    <property type="project" value="InterPro"/>
</dbReference>
<proteinExistence type="inferred from homology"/>
<dbReference type="Pfam" id="PF01379">
    <property type="entry name" value="Porphobil_deam"/>
    <property type="match status" value="1"/>
</dbReference>
<dbReference type="Gene3D" id="3.40.50.10090">
    <property type="match status" value="2"/>
</dbReference>
<dbReference type="GO" id="GO:0032259">
    <property type="term" value="P:methylation"/>
    <property type="evidence" value="ECO:0007669"/>
    <property type="project" value="UniProtKB-KW"/>
</dbReference>
<keyword evidence="7" id="KW-0627">Porphyrin biosynthesis</keyword>
<dbReference type="InterPro" id="IPR000860">
    <property type="entry name" value="HemC"/>
</dbReference>
<evidence type="ECO:0000313" key="14">
    <source>
        <dbReference type="EMBL" id="PMC81608.1"/>
    </source>
</evidence>
<keyword evidence="5" id="KW-0808">Transferase</keyword>
<reference evidence="14 15" key="1">
    <citation type="submission" date="2017-09" db="EMBL/GenBank/DDBJ databases">
        <title>Bacterial strain isolated from the female urinary microbiota.</title>
        <authorList>
            <person name="Thomas-White K."/>
            <person name="Kumar N."/>
            <person name="Forster S."/>
            <person name="Putonti C."/>
            <person name="Lawley T."/>
            <person name="Wolfe A.J."/>
        </authorList>
    </citation>
    <scope>NUCLEOTIDE SEQUENCE [LARGE SCALE GENOMIC DNA]</scope>
    <source>
        <strain evidence="14 15">UMB0204</strain>
    </source>
</reference>
<evidence type="ECO:0000256" key="1">
    <source>
        <dbReference type="ARBA" id="ARBA00001916"/>
    </source>
</evidence>
<dbReference type="InterPro" id="IPR000878">
    <property type="entry name" value="4pyrrol_Mease"/>
</dbReference>
<protein>
    <recommendedName>
        <fullName evidence="9">Hydroxymethylbilane synthase</fullName>
        <ecNumber evidence="9">2.5.1.61</ecNumber>
    </recommendedName>
</protein>
<dbReference type="InterPro" id="IPR036108">
    <property type="entry name" value="4pyrrol_syn_uPrphyn_synt_sf"/>
</dbReference>
<comment type="function">
    <text evidence="2">Tetrapolymerization of the monopyrrole PBG into the hydroxymethylbilane pre-uroporphyrinogen in several discrete steps.</text>
</comment>
<dbReference type="AlphaFoldDB" id="A0A2N6UIW3"/>
<feature type="domain" description="Tetrapyrrole biosynthesis uroporphyrinogen III synthase" evidence="12">
    <location>
        <begin position="555"/>
        <end position="768"/>
    </location>
</feature>
<dbReference type="GO" id="GO:0004852">
    <property type="term" value="F:uroporphyrinogen-III synthase activity"/>
    <property type="evidence" value="ECO:0007669"/>
    <property type="project" value="InterPro"/>
</dbReference>
<comment type="similarity">
    <text evidence="3">Belongs to the HMBS family.</text>
</comment>
<keyword evidence="4" id="KW-0489">Methyltransferase</keyword>
<dbReference type="InterPro" id="IPR014777">
    <property type="entry name" value="4pyrrole_Mease_sub1"/>
</dbReference>
<dbReference type="InterPro" id="IPR006366">
    <property type="entry name" value="CobA/CysG_C"/>
</dbReference>
<dbReference type="GO" id="GO:0005737">
    <property type="term" value="C:cytoplasm"/>
    <property type="evidence" value="ECO:0007669"/>
    <property type="project" value="UniProtKB-UniRule"/>
</dbReference>
<evidence type="ECO:0000259" key="12">
    <source>
        <dbReference type="Pfam" id="PF02602"/>
    </source>
</evidence>
<dbReference type="InterPro" id="IPR022418">
    <property type="entry name" value="Porphobilinogen_deaminase_C"/>
</dbReference>
<dbReference type="PROSITE" id="PS00533">
    <property type="entry name" value="PORPHOBILINOGEN_DEAM"/>
    <property type="match status" value="1"/>
</dbReference>
<dbReference type="InterPro" id="IPR022417">
    <property type="entry name" value="Porphobilin_deaminase_N"/>
</dbReference>
<dbReference type="PRINTS" id="PR00151">
    <property type="entry name" value="PORPHBDMNASE"/>
</dbReference>
<gene>
    <name evidence="14" type="ORF">CJ192_06145</name>
</gene>
<dbReference type="InterPro" id="IPR022419">
    <property type="entry name" value="Porphobilin_deaminase_cofac_BS"/>
</dbReference>
<dbReference type="InterPro" id="IPR014776">
    <property type="entry name" value="4pyrrole_Mease_sub2"/>
</dbReference>
<dbReference type="CDD" id="cd06578">
    <property type="entry name" value="HemD"/>
    <property type="match status" value="1"/>
</dbReference>
<dbReference type="PANTHER" id="PTHR11557">
    <property type="entry name" value="PORPHOBILINOGEN DEAMINASE"/>
    <property type="match status" value="1"/>
</dbReference>
<dbReference type="Pfam" id="PF03900">
    <property type="entry name" value="Porphobil_deamC"/>
    <property type="match status" value="1"/>
</dbReference>
<dbReference type="SUPFAM" id="SSF53850">
    <property type="entry name" value="Periplasmic binding protein-like II"/>
    <property type="match status" value="1"/>
</dbReference>
<keyword evidence="6" id="KW-0949">S-adenosyl-L-methionine</keyword>
<dbReference type="GO" id="GO:0008168">
    <property type="term" value="F:methyltransferase activity"/>
    <property type="evidence" value="ECO:0007669"/>
    <property type="project" value="UniProtKB-KW"/>
</dbReference>
<comment type="cofactor">
    <cofactor evidence="1">
        <name>dipyrromethane</name>
        <dbReference type="ChEBI" id="CHEBI:60342"/>
    </cofactor>
</comment>
<dbReference type="SUPFAM" id="SSF53790">
    <property type="entry name" value="Tetrapyrrole methylase"/>
    <property type="match status" value="1"/>
</dbReference>
<evidence type="ECO:0000259" key="10">
    <source>
        <dbReference type="Pfam" id="PF00590"/>
    </source>
</evidence>
<comment type="caution">
    <text evidence="14">The sequence shown here is derived from an EMBL/GenBank/DDBJ whole genome shotgun (WGS) entry which is preliminary data.</text>
</comment>
<dbReference type="PANTHER" id="PTHR11557:SF0">
    <property type="entry name" value="PORPHOBILINOGEN DEAMINASE"/>
    <property type="match status" value="1"/>
</dbReference>
<dbReference type="Pfam" id="PF02602">
    <property type="entry name" value="HEM4"/>
    <property type="match status" value="1"/>
</dbReference>
<dbReference type="FunFam" id="3.40.1010.10:FF:000001">
    <property type="entry name" value="Siroheme synthase"/>
    <property type="match status" value="1"/>
</dbReference>
<dbReference type="NCBIfam" id="TIGR00212">
    <property type="entry name" value="hemC"/>
    <property type="match status" value="1"/>
</dbReference>
<evidence type="ECO:0000256" key="9">
    <source>
        <dbReference type="NCBIfam" id="TIGR00212"/>
    </source>
</evidence>
<organism evidence="14 15">
    <name type="scientific">Anaerococcus hydrogenalis</name>
    <dbReference type="NCBI Taxonomy" id="33029"/>
    <lineage>
        <taxon>Bacteria</taxon>
        <taxon>Bacillati</taxon>
        <taxon>Bacillota</taxon>
        <taxon>Tissierellia</taxon>
        <taxon>Tissierellales</taxon>
        <taxon>Peptoniphilaceae</taxon>
        <taxon>Anaerococcus</taxon>
    </lineage>
</organism>
<dbReference type="CDD" id="cd11642">
    <property type="entry name" value="SUMT"/>
    <property type="match status" value="1"/>
</dbReference>
<evidence type="ECO:0000256" key="4">
    <source>
        <dbReference type="ARBA" id="ARBA00022603"/>
    </source>
</evidence>
<dbReference type="InterPro" id="IPR035996">
    <property type="entry name" value="4pyrrol_Methylase_sf"/>
</dbReference>
<evidence type="ECO:0000256" key="6">
    <source>
        <dbReference type="ARBA" id="ARBA00022691"/>
    </source>
</evidence>
<dbReference type="InterPro" id="IPR036803">
    <property type="entry name" value="Porphobilinogen_deaminase_C_sf"/>
</dbReference>
<comment type="catalytic activity">
    <reaction evidence="8">
        <text>4 porphobilinogen + H2O = hydroxymethylbilane + 4 NH4(+)</text>
        <dbReference type="Rhea" id="RHEA:13185"/>
        <dbReference type="ChEBI" id="CHEBI:15377"/>
        <dbReference type="ChEBI" id="CHEBI:28938"/>
        <dbReference type="ChEBI" id="CHEBI:57845"/>
        <dbReference type="ChEBI" id="CHEBI:58126"/>
        <dbReference type="EC" id="2.5.1.61"/>
    </reaction>
</comment>
<dbReference type="SUPFAM" id="SSF54782">
    <property type="entry name" value="Porphobilinogen deaminase (hydroxymethylbilane synthase), C-terminal domain"/>
    <property type="match status" value="1"/>
</dbReference>
<feature type="domain" description="Porphobilinogen deaminase C-terminal" evidence="13">
    <location>
        <begin position="221"/>
        <end position="289"/>
    </location>
</feature>